<dbReference type="InterPro" id="IPR005183">
    <property type="entry name" value="DUF305_CopM-like"/>
</dbReference>
<name>A0A3N7HLR2_9BURK</name>
<dbReference type="Proteomes" id="UP000267464">
    <property type="component" value="Unassembled WGS sequence"/>
</dbReference>
<feature type="region of interest" description="Disordered" evidence="1">
    <location>
        <begin position="32"/>
        <end position="53"/>
    </location>
</feature>
<keyword evidence="5" id="KW-1185">Reference proteome</keyword>
<dbReference type="OrthoDB" id="8603558at2"/>
<evidence type="ECO:0000259" key="3">
    <source>
        <dbReference type="Pfam" id="PF03713"/>
    </source>
</evidence>
<keyword evidence="2" id="KW-0732">Signal</keyword>
<dbReference type="PANTHER" id="PTHR36933">
    <property type="entry name" value="SLL0788 PROTEIN"/>
    <property type="match status" value="1"/>
</dbReference>
<dbReference type="Pfam" id="PF03713">
    <property type="entry name" value="DUF305"/>
    <property type="match status" value="1"/>
</dbReference>
<dbReference type="InterPro" id="IPR012347">
    <property type="entry name" value="Ferritin-like"/>
</dbReference>
<gene>
    <name evidence="4" type="ORF">DZC73_25555</name>
</gene>
<reference evidence="4 5" key="2">
    <citation type="submission" date="2018-12" db="EMBL/GenBank/DDBJ databases">
        <title>Rhizobacter gummiphilus sp. nov., a rubber-degrading bacterium isolated from the soil of a botanical garden in Japan.</title>
        <authorList>
            <person name="Shunsuke S.S."/>
        </authorList>
    </citation>
    <scope>NUCLEOTIDE SEQUENCE [LARGE SCALE GENOMIC DNA]</scope>
    <source>
        <strain evidence="4 5">S-16</strain>
    </source>
</reference>
<organism evidence="4 5">
    <name type="scientific">Piscinibacter terrae</name>
    <dbReference type="NCBI Taxonomy" id="2496871"/>
    <lineage>
        <taxon>Bacteria</taxon>
        <taxon>Pseudomonadati</taxon>
        <taxon>Pseudomonadota</taxon>
        <taxon>Betaproteobacteria</taxon>
        <taxon>Burkholderiales</taxon>
        <taxon>Sphaerotilaceae</taxon>
        <taxon>Piscinibacter</taxon>
    </lineage>
</organism>
<evidence type="ECO:0000313" key="4">
    <source>
        <dbReference type="EMBL" id="RQP21976.1"/>
    </source>
</evidence>
<evidence type="ECO:0000313" key="5">
    <source>
        <dbReference type="Proteomes" id="UP000267464"/>
    </source>
</evidence>
<dbReference type="AlphaFoldDB" id="A0A3N7HLR2"/>
<dbReference type="Gene3D" id="1.20.1260.10">
    <property type="match status" value="1"/>
</dbReference>
<reference evidence="4 5" key="1">
    <citation type="submission" date="2018-08" db="EMBL/GenBank/DDBJ databases">
        <authorList>
            <person name="Khan S.A."/>
            <person name="Jeon C.O."/>
            <person name="Chun B.H."/>
            <person name="Jeong S.E."/>
        </authorList>
    </citation>
    <scope>NUCLEOTIDE SEQUENCE [LARGE SCALE GENOMIC DNA]</scope>
    <source>
        <strain evidence="4 5">S-16</strain>
    </source>
</reference>
<feature type="chain" id="PRO_5018230035" evidence="2">
    <location>
        <begin position="29"/>
        <end position="129"/>
    </location>
</feature>
<comment type="caution">
    <text evidence="4">The sequence shown here is derived from an EMBL/GenBank/DDBJ whole genome shotgun (WGS) entry which is preliminary data.</text>
</comment>
<evidence type="ECO:0000256" key="2">
    <source>
        <dbReference type="SAM" id="SignalP"/>
    </source>
</evidence>
<dbReference type="PANTHER" id="PTHR36933:SF1">
    <property type="entry name" value="SLL0788 PROTEIN"/>
    <property type="match status" value="1"/>
</dbReference>
<feature type="domain" description="DUF305" evidence="3">
    <location>
        <begin position="38"/>
        <end position="124"/>
    </location>
</feature>
<sequence length="129" mass="13962">MKTSFGGQKLSLSLASAVLSLFAITAQAQGTAASQPGMKQGQGMSNHGSDAMHQTMMKGMGKMNDMKPSGDTDKDFAMMMKMHHEQALEMAQAELDHGKSAEMKAMAKKIIAAQKKEIAEFDGWMKKHP</sequence>
<dbReference type="EMBL" id="QUSW01000009">
    <property type="protein sequence ID" value="RQP21976.1"/>
    <property type="molecule type" value="Genomic_DNA"/>
</dbReference>
<feature type="signal peptide" evidence="2">
    <location>
        <begin position="1"/>
        <end position="28"/>
    </location>
</feature>
<protein>
    <submittedName>
        <fullName evidence="4">DUF305 domain-containing protein</fullName>
    </submittedName>
</protein>
<evidence type="ECO:0000256" key="1">
    <source>
        <dbReference type="SAM" id="MobiDB-lite"/>
    </source>
</evidence>
<proteinExistence type="predicted"/>
<accession>A0A3N7HLR2</accession>